<sequence length="105" mass="11802">MCSVANTQLKTGSGPSFFFFPAQYRTDPILKLYGSAKHRAKQRSNGKRGKREGRCSGTYRKLREVGGDPALPEFFEPLEDVLKVRSQFLRVLPRQTIQVSSAPVL</sequence>
<reference evidence="2 3" key="1">
    <citation type="journal article" date="2020" name="Cell">
        <title>Large-Scale Comparative Analyses of Tick Genomes Elucidate Their Genetic Diversity and Vector Capacities.</title>
        <authorList>
            <consortium name="Tick Genome and Microbiome Consortium (TIGMIC)"/>
            <person name="Jia N."/>
            <person name="Wang J."/>
            <person name="Shi W."/>
            <person name="Du L."/>
            <person name="Sun Y."/>
            <person name="Zhan W."/>
            <person name="Jiang J.F."/>
            <person name="Wang Q."/>
            <person name="Zhang B."/>
            <person name="Ji P."/>
            <person name="Bell-Sakyi L."/>
            <person name="Cui X.M."/>
            <person name="Yuan T.T."/>
            <person name="Jiang B.G."/>
            <person name="Yang W.F."/>
            <person name="Lam T.T."/>
            <person name="Chang Q.C."/>
            <person name="Ding S.J."/>
            <person name="Wang X.J."/>
            <person name="Zhu J.G."/>
            <person name="Ruan X.D."/>
            <person name="Zhao L."/>
            <person name="Wei J.T."/>
            <person name="Ye R.Z."/>
            <person name="Que T.C."/>
            <person name="Du C.H."/>
            <person name="Zhou Y.H."/>
            <person name="Cheng J.X."/>
            <person name="Dai P.F."/>
            <person name="Guo W.B."/>
            <person name="Han X.H."/>
            <person name="Huang E.J."/>
            <person name="Li L.F."/>
            <person name="Wei W."/>
            <person name="Gao Y.C."/>
            <person name="Liu J.Z."/>
            <person name="Shao H.Z."/>
            <person name="Wang X."/>
            <person name="Wang C.C."/>
            <person name="Yang T.C."/>
            <person name="Huo Q.B."/>
            <person name="Li W."/>
            <person name="Chen H.Y."/>
            <person name="Chen S.E."/>
            <person name="Zhou L.G."/>
            <person name="Ni X.B."/>
            <person name="Tian J.H."/>
            <person name="Sheng Y."/>
            <person name="Liu T."/>
            <person name="Pan Y.S."/>
            <person name="Xia L.Y."/>
            <person name="Li J."/>
            <person name="Zhao F."/>
            <person name="Cao W.C."/>
        </authorList>
    </citation>
    <scope>NUCLEOTIDE SEQUENCE [LARGE SCALE GENOMIC DNA]</scope>
    <source>
        <strain evidence="2">HaeL-2018</strain>
    </source>
</reference>
<evidence type="ECO:0000313" key="2">
    <source>
        <dbReference type="EMBL" id="KAH9381889.1"/>
    </source>
</evidence>
<dbReference type="Proteomes" id="UP000821853">
    <property type="component" value="Chromosome 9"/>
</dbReference>
<dbReference type="AlphaFoldDB" id="A0A9J6H4C8"/>
<evidence type="ECO:0000313" key="3">
    <source>
        <dbReference type="Proteomes" id="UP000821853"/>
    </source>
</evidence>
<keyword evidence="3" id="KW-1185">Reference proteome</keyword>
<dbReference type="VEuPathDB" id="VectorBase:HLOH_062682"/>
<evidence type="ECO:0000256" key="1">
    <source>
        <dbReference type="SAM" id="MobiDB-lite"/>
    </source>
</evidence>
<protein>
    <submittedName>
        <fullName evidence="2">Uncharacterized protein</fullName>
    </submittedName>
</protein>
<feature type="compositionally biased region" description="Basic residues" evidence="1">
    <location>
        <begin position="37"/>
        <end position="51"/>
    </location>
</feature>
<gene>
    <name evidence="2" type="ORF">HPB48_015391</name>
</gene>
<feature type="region of interest" description="Disordered" evidence="1">
    <location>
        <begin position="37"/>
        <end position="59"/>
    </location>
</feature>
<organism evidence="2 3">
    <name type="scientific">Haemaphysalis longicornis</name>
    <name type="common">Bush tick</name>
    <dbReference type="NCBI Taxonomy" id="44386"/>
    <lineage>
        <taxon>Eukaryota</taxon>
        <taxon>Metazoa</taxon>
        <taxon>Ecdysozoa</taxon>
        <taxon>Arthropoda</taxon>
        <taxon>Chelicerata</taxon>
        <taxon>Arachnida</taxon>
        <taxon>Acari</taxon>
        <taxon>Parasitiformes</taxon>
        <taxon>Ixodida</taxon>
        <taxon>Ixodoidea</taxon>
        <taxon>Ixodidae</taxon>
        <taxon>Haemaphysalinae</taxon>
        <taxon>Haemaphysalis</taxon>
    </lineage>
</organism>
<proteinExistence type="predicted"/>
<name>A0A9J6H4C8_HAELO</name>
<dbReference type="EMBL" id="JABSTR010000011">
    <property type="protein sequence ID" value="KAH9381889.1"/>
    <property type="molecule type" value="Genomic_DNA"/>
</dbReference>
<accession>A0A9J6H4C8</accession>
<comment type="caution">
    <text evidence="2">The sequence shown here is derived from an EMBL/GenBank/DDBJ whole genome shotgun (WGS) entry which is preliminary data.</text>
</comment>